<dbReference type="InterPro" id="IPR004046">
    <property type="entry name" value="GST_C"/>
</dbReference>
<organism evidence="4 5">
    <name type="scientific">Elstera litoralis</name>
    <dbReference type="NCBI Taxonomy" id="552518"/>
    <lineage>
        <taxon>Bacteria</taxon>
        <taxon>Pseudomonadati</taxon>
        <taxon>Pseudomonadota</taxon>
        <taxon>Alphaproteobacteria</taxon>
        <taxon>Rhodospirillales</taxon>
        <taxon>Rhodospirillaceae</taxon>
        <taxon>Elstera</taxon>
    </lineage>
</organism>
<evidence type="ECO:0000313" key="4">
    <source>
        <dbReference type="EMBL" id="KJV10640.1"/>
    </source>
</evidence>
<feature type="domain" description="GST C-terminal" evidence="3">
    <location>
        <begin position="76"/>
        <end position="200"/>
    </location>
</feature>
<feature type="domain" description="GST N-terminal" evidence="2">
    <location>
        <begin position="1"/>
        <end position="73"/>
    </location>
</feature>
<dbReference type="InterPro" id="IPR004045">
    <property type="entry name" value="Glutathione_S-Trfase_N"/>
</dbReference>
<dbReference type="InterPro" id="IPR036282">
    <property type="entry name" value="Glutathione-S-Trfase_C_sf"/>
</dbReference>
<dbReference type="SUPFAM" id="SSF47616">
    <property type="entry name" value="GST C-terminal domain-like"/>
    <property type="match status" value="1"/>
</dbReference>
<dbReference type="PROSITE" id="PS50404">
    <property type="entry name" value="GST_NTER"/>
    <property type="match status" value="1"/>
</dbReference>
<dbReference type="SUPFAM" id="SSF52833">
    <property type="entry name" value="Thioredoxin-like"/>
    <property type="match status" value="1"/>
</dbReference>
<protein>
    <submittedName>
        <fullName evidence="4">Glutathione S-transferase</fullName>
    </submittedName>
</protein>
<dbReference type="CDD" id="cd03048">
    <property type="entry name" value="GST_N_Ure2p_like"/>
    <property type="match status" value="1"/>
</dbReference>
<proteinExistence type="inferred from homology"/>
<dbReference type="PATRIC" id="fig|552518.3.peg.3990"/>
<gene>
    <name evidence="4" type="ORF">VZ95_03600</name>
</gene>
<dbReference type="InterPro" id="IPR036249">
    <property type="entry name" value="Thioredoxin-like_sf"/>
</dbReference>
<dbReference type="Pfam" id="PF00043">
    <property type="entry name" value="GST_C"/>
    <property type="match status" value="1"/>
</dbReference>
<dbReference type="EMBL" id="LAJY01000067">
    <property type="protein sequence ID" value="KJV10640.1"/>
    <property type="molecule type" value="Genomic_DNA"/>
</dbReference>
<comment type="similarity">
    <text evidence="1">Belongs to the GST superfamily.</text>
</comment>
<dbReference type="Gene3D" id="1.20.1050.10">
    <property type="match status" value="1"/>
</dbReference>
<keyword evidence="4" id="KW-0808">Transferase</keyword>
<dbReference type="InterPro" id="IPR040079">
    <property type="entry name" value="Glutathione_S-Trfase"/>
</dbReference>
<evidence type="ECO:0000259" key="2">
    <source>
        <dbReference type="PROSITE" id="PS50404"/>
    </source>
</evidence>
<reference evidence="4 5" key="1">
    <citation type="submission" date="2015-03" db="EMBL/GenBank/DDBJ databases">
        <title>Draft genome sequence of Elstera litoralis.</title>
        <authorList>
            <person name="Rahalkar M.C."/>
            <person name="Dhakephalkar P.K."/>
            <person name="Pore S.D."/>
            <person name="Arora P."/>
            <person name="Kapse N.G."/>
            <person name="Pandit P.S."/>
        </authorList>
    </citation>
    <scope>NUCLEOTIDE SEQUENCE [LARGE SCALE GENOMIC DNA]</scope>
    <source>
        <strain evidence="4 5">Dia-1</strain>
    </source>
</reference>
<dbReference type="SFLD" id="SFLDG01151">
    <property type="entry name" value="Main.2:_Nu-like"/>
    <property type="match status" value="1"/>
</dbReference>
<dbReference type="SFLD" id="SFLDS00019">
    <property type="entry name" value="Glutathione_Transferase_(cytos"/>
    <property type="match status" value="1"/>
</dbReference>
<dbReference type="GO" id="GO:0016740">
    <property type="term" value="F:transferase activity"/>
    <property type="evidence" value="ECO:0007669"/>
    <property type="project" value="UniProtKB-KW"/>
</dbReference>
<dbReference type="SFLD" id="SFLDG00358">
    <property type="entry name" value="Main_(cytGST)"/>
    <property type="match status" value="1"/>
</dbReference>
<comment type="caution">
    <text evidence="4">The sequence shown here is derived from an EMBL/GenBank/DDBJ whole genome shotgun (WGS) entry which is preliminary data.</text>
</comment>
<dbReference type="Proteomes" id="UP000033774">
    <property type="component" value="Unassembled WGS sequence"/>
</dbReference>
<accession>A0A0F3IV85</accession>
<evidence type="ECO:0000313" key="5">
    <source>
        <dbReference type="Proteomes" id="UP000033774"/>
    </source>
</evidence>
<dbReference type="AlphaFoldDB" id="A0A0F3IV85"/>
<evidence type="ECO:0000259" key="3">
    <source>
        <dbReference type="PROSITE" id="PS50405"/>
    </source>
</evidence>
<keyword evidence="5" id="KW-1185">Reference proteome</keyword>
<sequence length="214" mass="23983">MTLFLEEAGLEYQIKPINIGKGDQFDPGFLKIGPNNRMPVIVDNAPADGGAPVSVFESGAILLYLAEKTGKFLPKDLRGRVAVTEWLFWQMGGLGPMAGQNHHFSQYAPEKIPYAIDRYVKETNRLYGVLNKRLEGREFIVGDYSIADMAAYPWIVPYERQGQTLDDFPNLKRWFQAIEARPATVTAYEKGKAINPPAPMTEDAKKILFGQTAR</sequence>
<dbReference type="CDD" id="cd10291">
    <property type="entry name" value="GST_C_YfcG_like"/>
    <property type="match status" value="1"/>
</dbReference>
<dbReference type="PROSITE" id="PS50405">
    <property type="entry name" value="GST_CTER"/>
    <property type="match status" value="1"/>
</dbReference>
<evidence type="ECO:0000256" key="1">
    <source>
        <dbReference type="RuleBase" id="RU003494"/>
    </source>
</evidence>
<dbReference type="PANTHER" id="PTHR44051">
    <property type="entry name" value="GLUTATHIONE S-TRANSFERASE-RELATED"/>
    <property type="match status" value="1"/>
</dbReference>
<dbReference type="Gene3D" id="3.40.30.10">
    <property type="entry name" value="Glutaredoxin"/>
    <property type="match status" value="1"/>
</dbReference>
<dbReference type="InterPro" id="IPR010987">
    <property type="entry name" value="Glutathione-S-Trfase_C-like"/>
</dbReference>
<dbReference type="Pfam" id="PF02798">
    <property type="entry name" value="GST_N"/>
    <property type="match status" value="1"/>
</dbReference>
<name>A0A0F3IV85_9PROT</name>
<dbReference type="PANTHER" id="PTHR44051:SF19">
    <property type="entry name" value="DISULFIDE-BOND OXIDOREDUCTASE YFCG"/>
    <property type="match status" value="1"/>
</dbReference>